<organism evidence="3 4">
    <name type="scientific">Chaetomium strumarium</name>
    <dbReference type="NCBI Taxonomy" id="1170767"/>
    <lineage>
        <taxon>Eukaryota</taxon>
        <taxon>Fungi</taxon>
        <taxon>Dikarya</taxon>
        <taxon>Ascomycota</taxon>
        <taxon>Pezizomycotina</taxon>
        <taxon>Sordariomycetes</taxon>
        <taxon>Sordariomycetidae</taxon>
        <taxon>Sordariales</taxon>
        <taxon>Chaetomiaceae</taxon>
        <taxon>Chaetomium</taxon>
    </lineage>
</organism>
<dbReference type="EMBL" id="JAUDZG010000001">
    <property type="protein sequence ID" value="KAK3311515.1"/>
    <property type="molecule type" value="Genomic_DNA"/>
</dbReference>
<feature type="transmembrane region" description="Helical" evidence="2">
    <location>
        <begin position="319"/>
        <end position="340"/>
    </location>
</feature>
<dbReference type="GeneID" id="87890142"/>
<dbReference type="RefSeq" id="XP_062727295.1">
    <property type="nucleotide sequence ID" value="XM_062871313.1"/>
</dbReference>
<keyword evidence="2" id="KW-1133">Transmembrane helix</keyword>
<evidence type="ECO:0000256" key="2">
    <source>
        <dbReference type="SAM" id="Phobius"/>
    </source>
</evidence>
<reference evidence="3" key="1">
    <citation type="journal article" date="2023" name="Mol. Phylogenet. Evol.">
        <title>Genome-scale phylogeny and comparative genomics of the fungal order Sordariales.</title>
        <authorList>
            <person name="Hensen N."/>
            <person name="Bonometti L."/>
            <person name="Westerberg I."/>
            <person name="Brannstrom I.O."/>
            <person name="Guillou S."/>
            <person name="Cros-Aarteil S."/>
            <person name="Calhoun S."/>
            <person name="Haridas S."/>
            <person name="Kuo A."/>
            <person name="Mondo S."/>
            <person name="Pangilinan J."/>
            <person name="Riley R."/>
            <person name="LaButti K."/>
            <person name="Andreopoulos B."/>
            <person name="Lipzen A."/>
            <person name="Chen C."/>
            <person name="Yan M."/>
            <person name="Daum C."/>
            <person name="Ng V."/>
            <person name="Clum A."/>
            <person name="Steindorff A."/>
            <person name="Ohm R.A."/>
            <person name="Martin F."/>
            <person name="Silar P."/>
            <person name="Natvig D.O."/>
            <person name="Lalanne C."/>
            <person name="Gautier V."/>
            <person name="Ament-Velasquez S.L."/>
            <person name="Kruys A."/>
            <person name="Hutchinson M.I."/>
            <person name="Powell A.J."/>
            <person name="Barry K."/>
            <person name="Miller A.N."/>
            <person name="Grigoriev I.V."/>
            <person name="Debuchy R."/>
            <person name="Gladieux P."/>
            <person name="Hiltunen Thoren M."/>
            <person name="Johannesson H."/>
        </authorList>
    </citation>
    <scope>NUCLEOTIDE SEQUENCE</scope>
    <source>
        <strain evidence="3">CBS 333.67</strain>
    </source>
</reference>
<evidence type="ECO:0000313" key="4">
    <source>
        <dbReference type="Proteomes" id="UP001273166"/>
    </source>
</evidence>
<protein>
    <submittedName>
        <fullName evidence="3">Uncharacterized protein</fullName>
    </submittedName>
</protein>
<gene>
    <name evidence="3" type="ORF">B0T15DRAFT_78517</name>
</gene>
<reference evidence="3" key="2">
    <citation type="submission" date="2023-06" db="EMBL/GenBank/DDBJ databases">
        <authorList>
            <consortium name="Lawrence Berkeley National Laboratory"/>
            <person name="Mondo S.J."/>
            <person name="Hensen N."/>
            <person name="Bonometti L."/>
            <person name="Westerberg I."/>
            <person name="Brannstrom I.O."/>
            <person name="Guillou S."/>
            <person name="Cros-Aarteil S."/>
            <person name="Calhoun S."/>
            <person name="Haridas S."/>
            <person name="Kuo A."/>
            <person name="Pangilinan J."/>
            <person name="Riley R."/>
            <person name="Labutti K."/>
            <person name="Andreopoulos B."/>
            <person name="Lipzen A."/>
            <person name="Chen C."/>
            <person name="Yanf M."/>
            <person name="Daum C."/>
            <person name="Ng V."/>
            <person name="Clum A."/>
            <person name="Steindorff A."/>
            <person name="Ohm R."/>
            <person name="Martin F."/>
            <person name="Silar P."/>
            <person name="Natvig D."/>
            <person name="Lalanne C."/>
            <person name="Gautier V."/>
            <person name="Ament-Velasquez S.L."/>
            <person name="Kruys A."/>
            <person name="Hutchinson M.I."/>
            <person name="Powell A.J."/>
            <person name="Barry K."/>
            <person name="Miller A.N."/>
            <person name="Grigoriev I.V."/>
            <person name="Debuchy R."/>
            <person name="Gladieux P."/>
            <person name="Thoren M.H."/>
            <person name="Johannesson H."/>
        </authorList>
    </citation>
    <scope>NUCLEOTIDE SEQUENCE</scope>
    <source>
        <strain evidence="3">CBS 333.67</strain>
    </source>
</reference>
<proteinExistence type="predicted"/>
<keyword evidence="2" id="KW-0472">Membrane</keyword>
<sequence length="583" mass="61690">MIAAPASSPTPTPTPAPTLASAYGLGLGLQPRATDYLDYDTSCYYNVNGLQCTTILTGCYDAFLSESDYDEAASTCYCNYGISYLDCYYSQVATGSCASYFFTGDYAEFQMSFYTEYCGSIPPSAMAHITPPASVSLALKTVDVVTATGALEQPDYNAPALYQGSGELLQGRCRETGFTLVDAGNTVYYAGLMGCNMASPECCPWAVATAASSSAGKDNVDYAFPQPAATNLAQLAKCADDYYSISGGCCPIGFWPFTAAVGGITPCWSSVSSVEPPTLTVQKDAQTLDKPTSAVVNIIWSMRYTLESGHGGLSTAAKAGIAAGAGVAAILIAGLAICLWRSRRENKKLSGNQPSILPVLLQQPPQPQQKPHFQQTPMKQYLPELGGQPAYGGYPPAGMMVSPSSTLSPPSDRTSVVTTLIPTSAAALIPQHTGASNGPVSELNSQSDRAGGYFAGAAAVNPRVSSGTCSPPTGAANGQDGYPAPIAEADEGQAQYHGQYQYQHYHQQQHHQQFYDQGRGAGYYPPAHPQGHPQQQGGHVYLQQPQQQRQGYQTNVPGISANREVDSPQEVMGSQGHYGIQRR</sequence>
<name>A0AAJ0H4Q9_9PEZI</name>
<feature type="region of interest" description="Disordered" evidence="1">
    <location>
        <begin position="518"/>
        <end position="539"/>
    </location>
</feature>
<keyword evidence="2" id="KW-0812">Transmembrane</keyword>
<dbReference type="AlphaFoldDB" id="A0AAJ0H4Q9"/>
<evidence type="ECO:0000313" key="3">
    <source>
        <dbReference type="EMBL" id="KAK3311515.1"/>
    </source>
</evidence>
<accession>A0AAJ0H4Q9</accession>
<evidence type="ECO:0000256" key="1">
    <source>
        <dbReference type="SAM" id="MobiDB-lite"/>
    </source>
</evidence>
<comment type="caution">
    <text evidence="3">The sequence shown here is derived from an EMBL/GenBank/DDBJ whole genome shotgun (WGS) entry which is preliminary data.</text>
</comment>
<keyword evidence="4" id="KW-1185">Reference proteome</keyword>
<dbReference type="Proteomes" id="UP001273166">
    <property type="component" value="Unassembled WGS sequence"/>
</dbReference>